<dbReference type="Proteomes" id="UP000509626">
    <property type="component" value="Chromosome"/>
</dbReference>
<dbReference type="Gene3D" id="1.10.10.10">
    <property type="entry name" value="Winged helix-like DNA-binding domain superfamily/Winged helix DNA-binding domain"/>
    <property type="match status" value="1"/>
</dbReference>
<evidence type="ECO:0000313" key="1">
    <source>
        <dbReference type="EMBL" id="QLG60372.1"/>
    </source>
</evidence>
<dbReference type="AlphaFoldDB" id="A0A7D5L8G1"/>
<dbReference type="GeneID" id="56035959"/>
<name>A0A7D5L8G1_9EURY</name>
<dbReference type="KEGG" id="halu:HUG12_00830"/>
<organism evidence="1 2">
    <name type="scientific">Halorarum salinum</name>
    <dbReference type="NCBI Taxonomy" id="2743089"/>
    <lineage>
        <taxon>Archaea</taxon>
        <taxon>Methanobacteriati</taxon>
        <taxon>Methanobacteriota</taxon>
        <taxon>Stenosarchaea group</taxon>
        <taxon>Halobacteria</taxon>
        <taxon>Halobacteriales</taxon>
        <taxon>Haloferacaceae</taxon>
        <taxon>Halorarum</taxon>
    </lineage>
</organism>
<protein>
    <submittedName>
        <fullName evidence="1">Helix-turn-helix transcriptional regulator</fullName>
    </submittedName>
</protein>
<dbReference type="EMBL" id="CP058579">
    <property type="protein sequence ID" value="QLG60372.1"/>
    <property type="molecule type" value="Genomic_DNA"/>
</dbReference>
<gene>
    <name evidence="1" type="ORF">HUG12_00830</name>
</gene>
<dbReference type="InterPro" id="IPR036388">
    <property type="entry name" value="WH-like_DNA-bd_sf"/>
</dbReference>
<dbReference type="SUPFAM" id="SSF46785">
    <property type="entry name" value="Winged helix' DNA-binding domain"/>
    <property type="match status" value="1"/>
</dbReference>
<reference evidence="1 2" key="1">
    <citation type="submission" date="2020-06" db="EMBL/GenBank/DDBJ databases">
        <title>NJ-3-1, isolated from saline soil.</title>
        <authorList>
            <person name="Cui H.L."/>
            <person name="Shi X."/>
        </authorList>
    </citation>
    <scope>NUCLEOTIDE SEQUENCE [LARGE SCALE GENOMIC DNA]</scope>
    <source>
        <strain evidence="1 2">NJ-3-1</strain>
    </source>
</reference>
<sequence length="97" mass="11354">MHELTGFQRDLLFVLSGMGTSNGQQLKRELQRKLDEPILPGRIYDNLGVVIQEGYVLKSERDGRTNEYRVSPRGKRVIQRRLEWERRQVDSELVLEG</sequence>
<dbReference type="OrthoDB" id="254610at2157"/>
<dbReference type="RefSeq" id="WP_179266958.1">
    <property type="nucleotide sequence ID" value="NZ_CP058579.1"/>
</dbReference>
<keyword evidence="2" id="KW-1185">Reference proteome</keyword>
<proteinExistence type="predicted"/>
<accession>A0A7D5L8G1</accession>
<dbReference type="InterPro" id="IPR036390">
    <property type="entry name" value="WH_DNA-bd_sf"/>
</dbReference>
<evidence type="ECO:0000313" key="2">
    <source>
        <dbReference type="Proteomes" id="UP000509626"/>
    </source>
</evidence>